<feature type="domain" description="Caspase family p20" evidence="3">
    <location>
        <begin position="38"/>
        <end position="164"/>
    </location>
</feature>
<keyword evidence="5" id="KW-1185">Reference proteome</keyword>
<comment type="caution">
    <text evidence="4">The sequence shown here is derived from an EMBL/GenBank/DDBJ whole genome shotgun (WGS) entry which is preliminary data.</text>
</comment>
<dbReference type="SMART" id="SM00115">
    <property type="entry name" value="CASc"/>
    <property type="match status" value="1"/>
</dbReference>
<feature type="signal peptide" evidence="2">
    <location>
        <begin position="1"/>
        <end position="27"/>
    </location>
</feature>
<sequence>MTTLLTRRMLLRCALGAAALPFGPAMGAPANANASDAASRIALVIGNGAYRAAPLKNPPGDATAVAASLRNLGYDVTLRQNTRLTELIESLREFSMRASKASVRMLFYAGHGVQVKGRNYLVPIDADPKSEEDIQRQSADVGEFVDRLSAIRTGTNIVVLDACRVNPFAGGVIVGPDGRRLKFRGATPGGLATLDAPVGTLVAFSTAPNGVALDGANSEHSVYARHLLANLPTPGLQIEQLFKRVRIGVAEDTGRAQVPWESSSLTADFCFKPDDKGRCG</sequence>
<dbReference type="InterPro" id="IPR052039">
    <property type="entry name" value="Caspase-related_regulators"/>
</dbReference>
<dbReference type="InterPro" id="IPR001309">
    <property type="entry name" value="Pept_C14_p20"/>
</dbReference>
<reference evidence="4 5" key="1">
    <citation type="submission" date="2024-03" db="EMBL/GenBank/DDBJ databases">
        <title>Novel species of the genus Variovorax.</title>
        <authorList>
            <person name="Liu Q."/>
            <person name="Xin Y.-H."/>
        </authorList>
    </citation>
    <scope>NUCLEOTIDE SEQUENCE [LARGE SCALE GENOMIC DNA]</scope>
    <source>
        <strain evidence="4 5">KACC 18501</strain>
    </source>
</reference>
<dbReference type="Pfam" id="PF00656">
    <property type="entry name" value="Peptidase_C14"/>
    <property type="match status" value="1"/>
</dbReference>
<protein>
    <submittedName>
        <fullName evidence="4">Caspase family protein</fullName>
        <ecNumber evidence="4">3.4.22.-</ecNumber>
    </submittedName>
</protein>
<dbReference type="InterPro" id="IPR011600">
    <property type="entry name" value="Pept_C14_caspase"/>
</dbReference>
<keyword evidence="4" id="KW-0378">Hydrolase</keyword>
<organism evidence="4 5">
    <name type="scientific">Variovorax humicola</name>
    <dbReference type="NCBI Taxonomy" id="1769758"/>
    <lineage>
        <taxon>Bacteria</taxon>
        <taxon>Pseudomonadati</taxon>
        <taxon>Pseudomonadota</taxon>
        <taxon>Betaproteobacteria</taxon>
        <taxon>Burkholderiales</taxon>
        <taxon>Comamonadaceae</taxon>
        <taxon>Variovorax</taxon>
    </lineage>
</organism>
<dbReference type="GO" id="GO:0016787">
    <property type="term" value="F:hydrolase activity"/>
    <property type="evidence" value="ECO:0007669"/>
    <property type="project" value="UniProtKB-KW"/>
</dbReference>
<dbReference type="PANTHER" id="PTHR22576:SF37">
    <property type="entry name" value="MUCOSA-ASSOCIATED LYMPHOID TISSUE LYMPHOMA TRANSLOCATION PROTEIN 1"/>
    <property type="match status" value="1"/>
</dbReference>
<comment type="similarity">
    <text evidence="1">Belongs to the peptidase C14A family.</text>
</comment>
<evidence type="ECO:0000256" key="2">
    <source>
        <dbReference type="SAM" id="SignalP"/>
    </source>
</evidence>
<dbReference type="PROSITE" id="PS51318">
    <property type="entry name" value="TAT"/>
    <property type="match status" value="1"/>
</dbReference>
<dbReference type="PANTHER" id="PTHR22576">
    <property type="entry name" value="MUCOSA ASSOCIATED LYMPHOID TISSUE LYMPHOMA TRANSLOCATION PROTEIN 1/PARACASPASE"/>
    <property type="match status" value="1"/>
</dbReference>
<feature type="chain" id="PRO_5045648935" evidence="2">
    <location>
        <begin position="28"/>
        <end position="280"/>
    </location>
</feature>
<dbReference type="PROSITE" id="PS50208">
    <property type="entry name" value="CASPASE_P20"/>
    <property type="match status" value="1"/>
</dbReference>
<dbReference type="Gene3D" id="3.40.50.1460">
    <property type="match status" value="1"/>
</dbReference>
<evidence type="ECO:0000256" key="1">
    <source>
        <dbReference type="ARBA" id="ARBA00010134"/>
    </source>
</evidence>
<dbReference type="EMBL" id="JBBKZV010000003">
    <property type="protein sequence ID" value="MEJ8822030.1"/>
    <property type="molecule type" value="Genomic_DNA"/>
</dbReference>
<dbReference type="InterPro" id="IPR006311">
    <property type="entry name" value="TAT_signal"/>
</dbReference>
<name>A0ABU8VWK8_9BURK</name>
<evidence type="ECO:0000313" key="5">
    <source>
        <dbReference type="Proteomes" id="UP001363010"/>
    </source>
</evidence>
<proteinExistence type="inferred from homology"/>
<dbReference type="InterPro" id="IPR015917">
    <property type="entry name" value="Pept_C14A"/>
</dbReference>
<gene>
    <name evidence="4" type="ORF">WKW80_08260</name>
</gene>
<keyword evidence="2" id="KW-0732">Signal</keyword>
<dbReference type="InterPro" id="IPR029030">
    <property type="entry name" value="Caspase-like_dom_sf"/>
</dbReference>
<accession>A0ABU8VWK8</accession>
<dbReference type="SUPFAM" id="SSF52129">
    <property type="entry name" value="Caspase-like"/>
    <property type="match status" value="1"/>
</dbReference>
<evidence type="ECO:0000259" key="3">
    <source>
        <dbReference type="PROSITE" id="PS50208"/>
    </source>
</evidence>
<dbReference type="RefSeq" id="WP_340363075.1">
    <property type="nucleotide sequence ID" value="NZ_JBBKZV010000003.1"/>
</dbReference>
<evidence type="ECO:0000313" key="4">
    <source>
        <dbReference type="EMBL" id="MEJ8822030.1"/>
    </source>
</evidence>
<dbReference type="Proteomes" id="UP001363010">
    <property type="component" value="Unassembled WGS sequence"/>
</dbReference>
<dbReference type="EC" id="3.4.22.-" evidence="4"/>